<proteinExistence type="predicted"/>
<dbReference type="Gene3D" id="3.80.10.10">
    <property type="entry name" value="Ribonuclease Inhibitor"/>
    <property type="match status" value="1"/>
</dbReference>
<dbReference type="InterPro" id="IPR054484">
    <property type="entry name" value="ComC_SSD"/>
</dbReference>
<comment type="caution">
    <text evidence="5">The sequence shown here is derived from an EMBL/GenBank/DDBJ whole genome shotgun (WGS) entry which is preliminary data.</text>
</comment>
<feature type="domain" description="DUF7949" evidence="4">
    <location>
        <begin position="677"/>
        <end position="710"/>
    </location>
</feature>
<dbReference type="Proteomes" id="UP000076078">
    <property type="component" value="Unassembled WGS sequence"/>
</dbReference>
<evidence type="ECO:0000259" key="4">
    <source>
        <dbReference type="Pfam" id="PF25820"/>
    </source>
</evidence>
<feature type="domain" description="ComC supersandwich" evidence="3">
    <location>
        <begin position="731"/>
        <end position="934"/>
    </location>
</feature>
<dbReference type="EMBL" id="LODT01000025">
    <property type="protein sequence ID" value="KYQ93616.1"/>
    <property type="molecule type" value="Genomic_DNA"/>
</dbReference>
<evidence type="ECO:0000256" key="2">
    <source>
        <dbReference type="SAM" id="SignalP"/>
    </source>
</evidence>
<organism evidence="5 6">
    <name type="scientific">Tieghemostelium lacteum</name>
    <name type="common">Slime mold</name>
    <name type="synonym">Dictyostelium lacteum</name>
    <dbReference type="NCBI Taxonomy" id="361077"/>
    <lineage>
        <taxon>Eukaryota</taxon>
        <taxon>Amoebozoa</taxon>
        <taxon>Evosea</taxon>
        <taxon>Eumycetozoa</taxon>
        <taxon>Dictyostelia</taxon>
        <taxon>Dictyosteliales</taxon>
        <taxon>Raperosteliaceae</taxon>
        <taxon>Tieghemostelium</taxon>
    </lineage>
</organism>
<dbReference type="PANTHER" id="PTHR31378">
    <property type="entry name" value="EGF-LIKE DOMAIN-CONTAINING PROTEIN-RELATED-RELATED"/>
    <property type="match status" value="1"/>
</dbReference>
<dbReference type="InParanoid" id="A0A151ZI23"/>
<keyword evidence="6" id="KW-1185">Reference proteome</keyword>
<gene>
    <name evidence="5" type="ORF">DLAC_04995</name>
</gene>
<keyword evidence="1" id="KW-0472">Membrane</keyword>
<sequence length="1009" mass="110965">MNRINFGIISTLLILLNFTNVSYGVLDTIQSLALDALKNEYEQIWDLSNPCYLNPATITCDTTQSVVTYLTFDEPTNAHTLTNTSIFALVNLTYLSIPYRMFVGDEVWNQLYALTHLETFQINYINYAVPANVGTYFPASLYNFYVGSSSVMFPETIFTKTHIKEISIGNNNGEEYSVYPTIISSPSVLEQITVVTYGSFNLSGTNFNSLKRIIMTHKSQATYNLYNTFPVIENIEITIDASVWGNAFFPTSVLQIPTLKTLKINDLDKFQSSVNVLNFTLSPLLDDLYLDKIGSIVPSLVYPGIVVSPQSKVSLSIYNTALDLINYAFADFYTINLKSITYTGSFQEPDMSKVVKFIMEDGDYALDIPYSFCQIQNGIMLTNTPVTGLPTCFICDWGGGTSTFNGNTALPAYSQTCPSQLITGNTRLIDTAGGKMHIEGVDLGYHIYNQFGTQYATDIELANFNLSFLVMGGTGKNLTQFIKLHFDADNSVPTISLPYSYYPPLLSGFQSIGPKSVRIVGKYFGSSVGLVGVEFAGYSVLASTVTQTGIDMVAGSVPYTKDLTLSVKVIVDDQTTVTVLTPHGYNPIMSSPLPVLFSTGGLAEFSGQYLTYDTTIMNMTVNGLLFSNNITDSTSTVLIIKYDPIPSGSYNFVYNQNGYQLVDTITVKDPPSSGSPCKGTPVCGGPQQGQCINSHCECLNGWLGEQCDSKPIAIPPPLEPDTTQPSFIASKDDIALHVSIQSIRELSFDGTQLREQPIEQWTFSQNTTDEKKRYIYDSKLFIDCTIQVTVDYFLKDSIVSFAGQNSTKLAGSIKYSANITNWPFTQKTNQLQLIFSSIIQDQSSSSSSCSYKAIEYEDNQTKDSIKKVNIQVNGNTFSTEFSGLAVIDGINRKIKNSLVPTSEEDTNTQSTSLVGITTPYHNEYIIIDPDFSLLVSYVPPEDKEGSVCSTPSKSKLTTAQLAGIIVASAVVGLVIIATIIYISLSKNLKAKIFFYSMKSRVSMKSLSKL</sequence>
<feature type="transmembrane region" description="Helical" evidence="1">
    <location>
        <begin position="961"/>
        <end position="984"/>
    </location>
</feature>
<dbReference type="Pfam" id="PF22933">
    <property type="entry name" value="ComC_SSD"/>
    <property type="match status" value="1"/>
</dbReference>
<evidence type="ECO:0000259" key="3">
    <source>
        <dbReference type="Pfam" id="PF22933"/>
    </source>
</evidence>
<dbReference type="InterPro" id="IPR032675">
    <property type="entry name" value="LRR_dom_sf"/>
</dbReference>
<keyword evidence="1" id="KW-1133">Transmembrane helix</keyword>
<feature type="chain" id="PRO_5007593317" evidence="2">
    <location>
        <begin position="25"/>
        <end position="1009"/>
    </location>
</feature>
<keyword evidence="2" id="KW-0732">Signal</keyword>
<keyword evidence="1" id="KW-0812">Transmembrane</keyword>
<feature type="signal peptide" evidence="2">
    <location>
        <begin position="1"/>
        <end position="24"/>
    </location>
</feature>
<name>A0A151ZI23_TIELA</name>
<reference evidence="5 6" key="1">
    <citation type="submission" date="2015-12" db="EMBL/GenBank/DDBJ databases">
        <title>Dictyostelia acquired genes for synthesis and detection of signals that induce cell-type specialization by lateral gene transfer from prokaryotes.</title>
        <authorList>
            <person name="Gloeckner G."/>
            <person name="Schaap P."/>
        </authorList>
    </citation>
    <scope>NUCLEOTIDE SEQUENCE [LARGE SCALE GENOMIC DNA]</scope>
    <source>
        <strain evidence="5 6">TK</strain>
    </source>
</reference>
<evidence type="ECO:0000256" key="1">
    <source>
        <dbReference type="SAM" id="Phobius"/>
    </source>
</evidence>
<dbReference type="Pfam" id="PF25820">
    <property type="entry name" value="DUF7949"/>
    <property type="match status" value="1"/>
</dbReference>
<dbReference type="AlphaFoldDB" id="A0A151ZI23"/>
<evidence type="ECO:0000313" key="5">
    <source>
        <dbReference type="EMBL" id="KYQ93616.1"/>
    </source>
</evidence>
<accession>A0A151ZI23</accession>
<dbReference type="OrthoDB" id="24491at2759"/>
<protein>
    <submittedName>
        <fullName evidence="5">Cell surface glycoprotein</fullName>
    </submittedName>
</protein>
<dbReference type="InterPro" id="IPR057709">
    <property type="entry name" value="DUF7949"/>
</dbReference>
<evidence type="ECO:0000313" key="6">
    <source>
        <dbReference type="Proteomes" id="UP000076078"/>
    </source>
</evidence>